<evidence type="ECO:0008006" key="3">
    <source>
        <dbReference type="Google" id="ProtNLM"/>
    </source>
</evidence>
<dbReference type="EMBL" id="MT141767">
    <property type="protein sequence ID" value="QJA70137.1"/>
    <property type="molecule type" value="Genomic_DNA"/>
</dbReference>
<evidence type="ECO:0000313" key="1">
    <source>
        <dbReference type="EMBL" id="QJA59128.1"/>
    </source>
</evidence>
<protein>
    <recommendedName>
        <fullName evidence="3">Tail protein</fullName>
    </recommendedName>
</protein>
<name>A0A6M3IPI3_9ZZZZ</name>
<dbReference type="AlphaFoldDB" id="A0A6M3IPI3"/>
<proteinExistence type="predicted"/>
<dbReference type="EMBL" id="MT141355">
    <property type="protein sequence ID" value="QJA59128.1"/>
    <property type="molecule type" value="Genomic_DNA"/>
</dbReference>
<accession>A0A6M3IPI3</accession>
<sequence length="107" mass="11870">MPPIASDIEIMVMGWLDRKGIQYSFQSSLAGGLFELGEAAINFIIPDFGIALRVRGEYYSRESTPTGIDLVQEEVMKSQIGLIAVDVWESDIKRDLNGTMESVLRGD</sequence>
<organism evidence="1">
    <name type="scientific">viral metagenome</name>
    <dbReference type="NCBI Taxonomy" id="1070528"/>
    <lineage>
        <taxon>unclassified sequences</taxon>
        <taxon>metagenomes</taxon>
        <taxon>organismal metagenomes</taxon>
    </lineage>
</organism>
<evidence type="ECO:0000313" key="2">
    <source>
        <dbReference type="EMBL" id="QJA70137.1"/>
    </source>
</evidence>
<reference evidence="1" key="1">
    <citation type="submission" date="2020-03" db="EMBL/GenBank/DDBJ databases">
        <title>The deep terrestrial virosphere.</title>
        <authorList>
            <person name="Holmfeldt K."/>
            <person name="Nilsson E."/>
            <person name="Simone D."/>
            <person name="Lopez-Fernandez M."/>
            <person name="Wu X."/>
            <person name="de Brujin I."/>
            <person name="Lundin D."/>
            <person name="Andersson A."/>
            <person name="Bertilsson S."/>
            <person name="Dopson M."/>
        </authorList>
    </citation>
    <scope>NUCLEOTIDE SEQUENCE</scope>
    <source>
        <strain evidence="2">MM415A03966</strain>
        <strain evidence="1">MM415B01343</strain>
    </source>
</reference>
<dbReference type="Gene3D" id="3.40.960.10">
    <property type="entry name" value="VSR Endonuclease"/>
    <property type="match status" value="1"/>
</dbReference>
<gene>
    <name evidence="2" type="ORF">MM415A03966_0003</name>
    <name evidence="1" type="ORF">MM415B01343_0016</name>
</gene>